<sequence length="156" mass="17034">MRLLILTMALAMTSLSGHTADLTFALPLCPQDGRNTMEAFHTTAISINDGSVNLGSGGTEPNFSSEIQWLENGDVVLVRKNKINILLGNGQRPDLRSACGTFSFEQNPELDMSLKTKTGMPYPVCGERGCMIVHPKTDTLTIKFEDEVIVYVGRKA</sequence>
<feature type="signal peptide" evidence="1">
    <location>
        <begin position="1"/>
        <end position="19"/>
    </location>
</feature>
<dbReference type="RefSeq" id="WP_323575705.1">
    <property type="nucleotide sequence ID" value="NZ_JAYGJQ010000001.1"/>
</dbReference>
<evidence type="ECO:0000313" key="3">
    <source>
        <dbReference type="Proteomes" id="UP001302274"/>
    </source>
</evidence>
<protein>
    <submittedName>
        <fullName evidence="2">Uncharacterized protein</fullName>
    </submittedName>
</protein>
<comment type="caution">
    <text evidence="2">The sequence shown here is derived from an EMBL/GenBank/DDBJ whole genome shotgun (WGS) entry which is preliminary data.</text>
</comment>
<keyword evidence="3" id="KW-1185">Reference proteome</keyword>
<accession>A0ABU5VSK0</accession>
<evidence type="ECO:0000256" key="1">
    <source>
        <dbReference type="SAM" id="SignalP"/>
    </source>
</evidence>
<proteinExistence type="predicted"/>
<dbReference type="Proteomes" id="UP001302274">
    <property type="component" value="Unassembled WGS sequence"/>
</dbReference>
<evidence type="ECO:0000313" key="2">
    <source>
        <dbReference type="EMBL" id="MEA9356036.1"/>
    </source>
</evidence>
<gene>
    <name evidence="2" type="ORF">SHI21_07485</name>
</gene>
<reference evidence="2 3" key="1">
    <citation type="submission" date="2023-11" db="EMBL/GenBank/DDBJ databases">
        <title>A Novel Polar Bacteriovorax (B. antarcticus) Isolated from the Biocrust in Antarctica.</title>
        <authorList>
            <person name="Mun W."/>
            <person name="Choi S.Y."/>
            <person name="Mitchell R.J."/>
        </authorList>
    </citation>
    <scope>NUCLEOTIDE SEQUENCE [LARGE SCALE GENOMIC DNA]</scope>
    <source>
        <strain evidence="2 3">PP10</strain>
    </source>
</reference>
<organism evidence="2 3">
    <name type="scientific">Bacteriovorax antarcticus</name>
    <dbReference type="NCBI Taxonomy" id="3088717"/>
    <lineage>
        <taxon>Bacteria</taxon>
        <taxon>Pseudomonadati</taxon>
        <taxon>Bdellovibrionota</taxon>
        <taxon>Bacteriovoracia</taxon>
        <taxon>Bacteriovoracales</taxon>
        <taxon>Bacteriovoracaceae</taxon>
        <taxon>Bacteriovorax</taxon>
    </lineage>
</organism>
<name>A0ABU5VSK0_9BACT</name>
<dbReference type="EMBL" id="JAYGJQ010000001">
    <property type="protein sequence ID" value="MEA9356036.1"/>
    <property type="molecule type" value="Genomic_DNA"/>
</dbReference>
<feature type="chain" id="PRO_5047337898" evidence="1">
    <location>
        <begin position="20"/>
        <end position="156"/>
    </location>
</feature>
<keyword evidence="1" id="KW-0732">Signal</keyword>